<dbReference type="PANTHER" id="PTHR30203:SF23">
    <property type="entry name" value="OUTER MEMBRANE EFFLUX PROTEIN"/>
    <property type="match status" value="1"/>
</dbReference>
<reference evidence="2" key="1">
    <citation type="submission" date="2015-10" db="EMBL/GenBank/DDBJ databases">
        <authorList>
            <person name="Gilbert D.G."/>
        </authorList>
    </citation>
    <scope>NUCLEOTIDE SEQUENCE</scope>
</reference>
<dbReference type="AlphaFoldDB" id="A0A160TAH6"/>
<dbReference type="InterPro" id="IPR003423">
    <property type="entry name" value="OMP_efflux"/>
</dbReference>
<name>A0A160TAH6_9ZZZZ</name>
<feature type="coiled-coil region" evidence="1">
    <location>
        <begin position="400"/>
        <end position="427"/>
    </location>
</feature>
<dbReference type="Gene3D" id="1.20.1600.10">
    <property type="entry name" value="Outer membrane efflux proteins (OEP)"/>
    <property type="match status" value="1"/>
</dbReference>
<dbReference type="InterPro" id="IPR010131">
    <property type="entry name" value="MdtP/NodT-like"/>
</dbReference>
<dbReference type="PANTHER" id="PTHR30203">
    <property type="entry name" value="OUTER MEMBRANE CATION EFFLUX PROTEIN"/>
    <property type="match status" value="1"/>
</dbReference>
<feature type="coiled-coil region" evidence="1">
    <location>
        <begin position="185"/>
        <end position="212"/>
    </location>
</feature>
<proteinExistence type="predicted"/>
<evidence type="ECO:0000313" key="2">
    <source>
        <dbReference type="EMBL" id="CUS40701.1"/>
    </source>
</evidence>
<evidence type="ECO:0000256" key="1">
    <source>
        <dbReference type="SAM" id="Coils"/>
    </source>
</evidence>
<protein>
    <submittedName>
        <fullName evidence="2">Heavy metal RND efflux outer membrane protein, CzcC family</fullName>
    </submittedName>
</protein>
<accession>A0A160TAH6</accession>
<keyword evidence="1" id="KW-0175">Coiled coil</keyword>
<dbReference type="EMBL" id="CZQC01000022">
    <property type="protein sequence ID" value="CUS40701.1"/>
    <property type="molecule type" value="Genomic_DNA"/>
</dbReference>
<organism evidence="2">
    <name type="scientific">hydrothermal vent metagenome</name>
    <dbReference type="NCBI Taxonomy" id="652676"/>
    <lineage>
        <taxon>unclassified sequences</taxon>
        <taxon>metagenomes</taxon>
        <taxon>ecological metagenomes</taxon>
    </lineage>
</organism>
<dbReference type="Pfam" id="PF02321">
    <property type="entry name" value="OEP"/>
    <property type="match status" value="1"/>
</dbReference>
<gene>
    <name evidence="2" type="ORF">MGWOODY_Tha1180</name>
</gene>
<dbReference type="GO" id="GO:0015562">
    <property type="term" value="F:efflux transmembrane transporter activity"/>
    <property type="evidence" value="ECO:0007669"/>
    <property type="project" value="InterPro"/>
</dbReference>
<dbReference type="SUPFAM" id="SSF56954">
    <property type="entry name" value="Outer membrane efflux proteins (OEP)"/>
    <property type="match status" value="1"/>
</dbReference>
<sequence>MIGNSQYKIRPLCVALALVWSGISVDLHAEQYSLLEAIEKAQSQDPWLDGSRFREESLESLSISAGTLPDPTVSLGIANLPIDSFDFAQEGMTQFKVGVSQMFPRGKTLALRQEKLEKMSQMQPLVREDRRAQVSVTVAQLWLEVYRSQKTIALIEQDRSLFEHLVDVAQSSYTTASGRTRQQDLIRAQLELTRLEDRLTMLRQRRESQLAQLGEWLADSSYELDIEMPSNLGAGHLNDPLINEIETDIRAQKLAQILMAHPKIRSVDQKISAEESGVKLAKQSYKPQWGINASYGYRDADPMGNDRADFFSVGVSLDVPLFTGKRQDKQVQAAVAEREAIKTERTLVLRQLRSGFETAESQYRRLLDRRELYRSRLLKEMSEQAEASLTAYTHDDGDFAEVVRARIAELNARIEALNVEVDIHKIVAQLNYFLNPSHNKNSAVLTDVSSASGELIDHE</sequence>